<evidence type="ECO:0000256" key="5">
    <source>
        <dbReference type="ARBA" id="ARBA00022703"/>
    </source>
</evidence>
<evidence type="ECO:0000256" key="4">
    <source>
        <dbReference type="ARBA" id="ARBA00022679"/>
    </source>
</evidence>
<evidence type="ECO:0000313" key="14">
    <source>
        <dbReference type="RefSeq" id="XP_030369398.1"/>
    </source>
</evidence>
<dbReference type="GO" id="GO:0045476">
    <property type="term" value="P:nurse cell apoptotic process"/>
    <property type="evidence" value="ECO:0007669"/>
    <property type="project" value="UniProtKB-ARBA"/>
</dbReference>
<dbReference type="InterPro" id="IPR029030">
    <property type="entry name" value="Caspase-like_dom_sf"/>
</dbReference>
<feature type="region of interest" description="Disordered" evidence="10">
    <location>
        <begin position="322"/>
        <end position="345"/>
    </location>
</feature>
<dbReference type="InterPro" id="IPR011600">
    <property type="entry name" value="Pept_C14_caspase"/>
</dbReference>
<evidence type="ECO:0000259" key="12">
    <source>
        <dbReference type="PROSITE" id="PS50208"/>
    </source>
</evidence>
<dbReference type="CDD" id="cd00032">
    <property type="entry name" value="CASc"/>
    <property type="match status" value="1"/>
</dbReference>
<evidence type="ECO:0000256" key="9">
    <source>
        <dbReference type="RuleBase" id="RU003971"/>
    </source>
</evidence>
<dbReference type="InterPro" id="IPR016129">
    <property type="entry name" value="Caspase_his_AS"/>
</dbReference>
<keyword evidence="4" id="KW-0808">Transferase</keyword>
<dbReference type="PROSITE" id="PS01122">
    <property type="entry name" value="CASPASE_CYS"/>
    <property type="match status" value="1"/>
</dbReference>
<dbReference type="GO" id="GO:0006508">
    <property type="term" value="P:proteolysis"/>
    <property type="evidence" value="ECO:0007669"/>
    <property type="project" value="UniProtKB-KW"/>
</dbReference>
<evidence type="ECO:0000256" key="10">
    <source>
        <dbReference type="SAM" id="MobiDB-lite"/>
    </source>
</evidence>
<evidence type="ECO:0000256" key="1">
    <source>
        <dbReference type="ARBA" id="ARBA00005771"/>
    </source>
</evidence>
<keyword evidence="8" id="KW-0865">Zymogen</keyword>
<dbReference type="GO" id="GO:0004197">
    <property type="term" value="F:cysteine-type endopeptidase activity"/>
    <property type="evidence" value="ECO:0007669"/>
    <property type="project" value="InterPro"/>
</dbReference>
<keyword evidence="3" id="KW-0645">Protease</keyword>
<dbReference type="Gene3D" id="3.40.50.300">
    <property type="entry name" value="P-loop containing nucleotide triphosphate hydrolases"/>
    <property type="match status" value="1"/>
</dbReference>
<keyword evidence="7" id="KW-0788">Thiol protease</keyword>
<comment type="similarity">
    <text evidence="1">Belongs to the sulfotransferase 1 family.</text>
</comment>
<gene>
    <name evidence="14" type="primary">LOC115620339</name>
</gene>
<dbReference type="GO" id="GO:0016322">
    <property type="term" value="P:neuron remodeling"/>
    <property type="evidence" value="ECO:0007669"/>
    <property type="project" value="UniProtKB-ARBA"/>
</dbReference>
<dbReference type="InterPro" id="IPR015917">
    <property type="entry name" value="Pept_C14A"/>
</dbReference>
<dbReference type="RefSeq" id="XP_030369398.1">
    <property type="nucleotide sequence ID" value="XM_030513538.1"/>
</dbReference>
<dbReference type="PROSITE" id="PS50207">
    <property type="entry name" value="CASPASE_P10"/>
    <property type="match status" value="1"/>
</dbReference>
<feature type="domain" description="Caspase family p20" evidence="12">
    <location>
        <begin position="397"/>
        <end position="520"/>
    </location>
</feature>
<dbReference type="Pfam" id="PF00656">
    <property type="entry name" value="Peptidase_C14"/>
    <property type="match status" value="1"/>
</dbReference>
<keyword evidence="13" id="KW-1185">Reference proteome</keyword>
<dbReference type="OrthoDB" id="205623at2759"/>
<organism evidence="13 14">
    <name type="scientific">Drosophila lebanonensis</name>
    <name type="common">Fruit fly</name>
    <name type="synonym">Scaptodrosophila lebanonensis</name>
    <dbReference type="NCBI Taxonomy" id="7225"/>
    <lineage>
        <taxon>Eukaryota</taxon>
        <taxon>Metazoa</taxon>
        <taxon>Ecdysozoa</taxon>
        <taxon>Arthropoda</taxon>
        <taxon>Hexapoda</taxon>
        <taxon>Insecta</taxon>
        <taxon>Pterygota</taxon>
        <taxon>Neoptera</taxon>
        <taxon>Endopterygota</taxon>
        <taxon>Diptera</taxon>
        <taxon>Brachycera</taxon>
        <taxon>Muscomorpha</taxon>
        <taxon>Ephydroidea</taxon>
        <taxon>Drosophilidae</taxon>
        <taxon>Scaptodrosophila</taxon>
    </lineage>
</organism>
<dbReference type="SUPFAM" id="SSF52129">
    <property type="entry name" value="Caspase-like"/>
    <property type="match status" value="1"/>
</dbReference>
<dbReference type="FunFam" id="3.40.50.1460:FF:000001">
    <property type="entry name" value="Caspase-3 preproprotein"/>
    <property type="match status" value="1"/>
</dbReference>
<dbReference type="PROSITE" id="PS01121">
    <property type="entry name" value="CASPASE_HIS"/>
    <property type="match status" value="1"/>
</dbReference>
<proteinExistence type="inferred from homology"/>
<evidence type="ECO:0000313" key="13">
    <source>
        <dbReference type="Proteomes" id="UP000504634"/>
    </source>
</evidence>
<dbReference type="AlphaFoldDB" id="A0A6J2T2D5"/>
<evidence type="ECO:0000256" key="7">
    <source>
        <dbReference type="ARBA" id="ARBA00022807"/>
    </source>
</evidence>
<dbReference type="SUPFAM" id="SSF52540">
    <property type="entry name" value="P-loop containing nucleoside triphosphate hydrolases"/>
    <property type="match status" value="1"/>
</dbReference>
<evidence type="ECO:0000259" key="11">
    <source>
        <dbReference type="PROSITE" id="PS50207"/>
    </source>
</evidence>
<evidence type="ECO:0000256" key="3">
    <source>
        <dbReference type="ARBA" id="ARBA00022670"/>
    </source>
</evidence>
<dbReference type="Proteomes" id="UP000504634">
    <property type="component" value="Unplaced"/>
</dbReference>
<dbReference type="SMART" id="SM00115">
    <property type="entry name" value="CASc"/>
    <property type="match status" value="1"/>
</dbReference>
<dbReference type="InterPro" id="IPR027417">
    <property type="entry name" value="P-loop_NTPase"/>
</dbReference>
<evidence type="ECO:0000256" key="2">
    <source>
        <dbReference type="ARBA" id="ARBA00010134"/>
    </source>
</evidence>
<dbReference type="GeneID" id="115620339"/>
<dbReference type="PRINTS" id="PR00376">
    <property type="entry name" value="IL1BCENZYME"/>
</dbReference>
<dbReference type="GO" id="GO:0008146">
    <property type="term" value="F:sulfotransferase activity"/>
    <property type="evidence" value="ECO:0007669"/>
    <property type="project" value="InterPro"/>
</dbReference>
<keyword evidence="6" id="KW-0378">Hydrolase</keyword>
<feature type="domain" description="Caspase family p10" evidence="11">
    <location>
        <begin position="538"/>
        <end position="633"/>
    </location>
</feature>
<comment type="similarity">
    <text evidence="2 9">Belongs to the peptidase C14A family.</text>
</comment>
<dbReference type="GO" id="GO:1990525">
    <property type="term" value="F:BIR domain binding"/>
    <property type="evidence" value="ECO:0007669"/>
    <property type="project" value="UniProtKB-ARBA"/>
</dbReference>
<dbReference type="PROSITE" id="PS50208">
    <property type="entry name" value="CASPASE_P20"/>
    <property type="match status" value="1"/>
</dbReference>
<dbReference type="InterPro" id="IPR001309">
    <property type="entry name" value="Pept_C14_p20"/>
</dbReference>
<dbReference type="PANTHER" id="PTHR11783">
    <property type="entry name" value="SULFOTRANSFERASE SULT"/>
    <property type="match status" value="1"/>
</dbReference>
<dbReference type="InterPro" id="IPR033139">
    <property type="entry name" value="Caspase_cys_AS"/>
</dbReference>
<dbReference type="GO" id="GO:0045751">
    <property type="term" value="P:negative regulation of Toll signaling pathway"/>
    <property type="evidence" value="ECO:0007669"/>
    <property type="project" value="UniProtKB-ARBA"/>
</dbReference>
<dbReference type="InterPro" id="IPR000863">
    <property type="entry name" value="Sulfotransferase_dom"/>
</dbReference>
<dbReference type="InterPro" id="IPR002138">
    <property type="entry name" value="Pept_C14_p10"/>
</dbReference>
<dbReference type="Gene3D" id="3.40.50.1460">
    <property type="match status" value="1"/>
</dbReference>
<sequence length="664" mass="76034">MQLIYRELNEEVLQRTNAMFPTKNCFVEVLPDKLIIPRKYIELGETIRQLTVYEDDVWMVSYPRTGSTWAQEMVWLLGHQLDFETAKQQLALRSPMIELSALFSTDHHEWVAEAFGNTVDVVRNLSRPRYARSHLSWQLLPEQFETIKPKIVYTARNPKDLCVSYYHYCKLLHGLNGSFKEFVELFLAGHTPMGSYMKHVLPFWKRSLDDNVLFIKYEDMSRDLPAVVRRCAKFLNVSHLLTEASMERICEHLKFDNMQGNKAVNLEAVIKQNDTKFIRNGKIGDWRNHMDAEMSERFDAWTVEHTRGSGLIFDYDPNESLDQVGPQGNVSDSTDAFGSNSSSSNAHTANNYSYGSGAIGQLANGCNNPSSSSVYQRYVARMVTERHAAEYNMRHKHRGMALIFNHEHFEVPTLKSRAGTNVDCENLVRVLKQLDFDVTVHKDCRFKEIKRLIDWAASQDHSDNDCILVAVLSHGELGYIYSKDTQYKLDNIWSCFTANHCPSLAGKPKLFFIQACQGDRLDTGVTMAKTETDGDSSMSYKIPIHADFLIAYSTIPGFYSWRNTTRGSWFMQSLCAELAANGKRLDILTLLTFVNQRVAVDFESCTPDTPEMHQQKQIPCITTMLTRILRFSDNQATIPEKEYTDMNNSLIDPADDFVLTSLYS</sequence>
<keyword evidence="5" id="KW-0053">Apoptosis</keyword>
<dbReference type="Pfam" id="PF00685">
    <property type="entry name" value="Sulfotransfer_1"/>
    <property type="match status" value="1"/>
</dbReference>
<name>A0A6J2T2D5_DROLE</name>
<feature type="compositionally biased region" description="Low complexity" evidence="10">
    <location>
        <begin position="331"/>
        <end position="345"/>
    </location>
</feature>
<protein>
    <submittedName>
        <fullName evidence="14">Uncharacterized protein LOC115620339</fullName>
    </submittedName>
</protein>
<evidence type="ECO:0000256" key="6">
    <source>
        <dbReference type="ARBA" id="ARBA00022801"/>
    </source>
</evidence>
<evidence type="ECO:0000256" key="8">
    <source>
        <dbReference type="ARBA" id="ARBA00023145"/>
    </source>
</evidence>
<accession>A0A6J2T2D5</accession>
<reference evidence="14" key="1">
    <citation type="submission" date="2025-08" db="UniProtKB">
        <authorList>
            <consortium name="RefSeq"/>
        </authorList>
    </citation>
    <scope>IDENTIFICATION</scope>
    <source>
        <strain evidence="14">11010-0011.00</strain>
        <tissue evidence="14">Whole body</tissue>
    </source>
</reference>